<keyword evidence="4" id="KW-1185">Reference proteome</keyword>
<dbReference type="Gene3D" id="2.60.120.620">
    <property type="entry name" value="q2cbj1_9rhob like domain"/>
    <property type="match status" value="1"/>
</dbReference>
<dbReference type="PANTHER" id="PTHR33099:SF7">
    <property type="entry name" value="MYND-TYPE DOMAIN-CONTAINING PROTEIN"/>
    <property type="match status" value="1"/>
</dbReference>
<comment type="caution">
    <text evidence="3">The sequence shown here is derived from an EMBL/GenBank/DDBJ whole genome shotgun (WGS) entry which is preliminary data.</text>
</comment>
<dbReference type="OrthoDB" id="27483at2759"/>
<protein>
    <recommendedName>
        <fullName evidence="2">Fe2OG dioxygenase domain-containing protein</fullName>
    </recommendedName>
</protein>
<feature type="domain" description="Fe2OG dioxygenase" evidence="2">
    <location>
        <begin position="240"/>
        <end position="339"/>
    </location>
</feature>
<feature type="compositionally biased region" description="Low complexity" evidence="1">
    <location>
        <begin position="115"/>
        <end position="137"/>
    </location>
</feature>
<evidence type="ECO:0000259" key="2">
    <source>
        <dbReference type="PROSITE" id="PS51471"/>
    </source>
</evidence>
<reference evidence="3 4" key="1">
    <citation type="journal article" date="2021" name="Nat. Commun.">
        <title>Genetic determinants of endophytism in the Arabidopsis root mycobiome.</title>
        <authorList>
            <person name="Mesny F."/>
            <person name="Miyauchi S."/>
            <person name="Thiergart T."/>
            <person name="Pickel B."/>
            <person name="Atanasova L."/>
            <person name="Karlsson M."/>
            <person name="Huettel B."/>
            <person name="Barry K.W."/>
            <person name="Haridas S."/>
            <person name="Chen C."/>
            <person name="Bauer D."/>
            <person name="Andreopoulos W."/>
            <person name="Pangilinan J."/>
            <person name="LaButti K."/>
            <person name="Riley R."/>
            <person name="Lipzen A."/>
            <person name="Clum A."/>
            <person name="Drula E."/>
            <person name="Henrissat B."/>
            <person name="Kohler A."/>
            <person name="Grigoriev I.V."/>
            <person name="Martin F.M."/>
            <person name="Hacquard S."/>
        </authorList>
    </citation>
    <scope>NUCLEOTIDE SEQUENCE [LARGE SCALE GENOMIC DNA]</scope>
    <source>
        <strain evidence="3 4">MPI-CAGE-CH-0241</strain>
    </source>
</reference>
<dbReference type="EMBL" id="JAGPYM010000003">
    <property type="protein sequence ID" value="KAH6896652.1"/>
    <property type="molecule type" value="Genomic_DNA"/>
</dbReference>
<proteinExistence type="predicted"/>
<gene>
    <name evidence="3" type="ORF">B0T10DRAFT_583250</name>
</gene>
<dbReference type="AlphaFoldDB" id="A0A9P8WBL5"/>
<dbReference type="InterPro" id="IPR005123">
    <property type="entry name" value="Oxoglu/Fe-dep_dioxygenase_dom"/>
</dbReference>
<dbReference type="Proteomes" id="UP000777438">
    <property type="component" value="Unassembled WGS sequence"/>
</dbReference>
<feature type="compositionally biased region" description="Pro residues" evidence="1">
    <location>
        <begin position="12"/>
        <end position="21"/>
    </location>
</feature>
<evidence type="ECO:0000256" key="1">
    <source>
        <dbReference type="SAM" id="MobiDB-lite"/>
    </source>
</evidence>
<feature type="region of interest" description="Disordered" evidence="1">
    <location>
        <begin position="94"/>
        <end position="139"/>
    </location>
</feature>
<organism evidence="3 4">
    <name type="scientific">Thelonectria olida</name>
    <dbReference type="NCBI Taxonomy" id="1576542"/>
    <lineage>
        <taxon>Eukaryota</taxon>
        <taxon>Fungi</taxon>
        <taxon>Dikarya</taxon>
        <taxon>Ascomycota</taxon>
        <taxon>Pezizomycotina</taxon>
        <taxon>Sordariomycetes</taxon>
        <taxon>Hypocreomycetidae</taxon>
        <taxon>Hypocreales</taxon>
        <taxon>Nectriaceae</taxon>
        <taxon>Thelonectria</taxon>
    </lineage>
</organism>
<name>A0A9P8WBL5_9HYPO</name>
<evidence type="ECO:0000313" key="3">
    <source>
        <dbReference type="EMBL" id="KAH6896652.1"/>
    </source>
</evidence>
<feature type="region of interest" description="Disordered" evidence="1">
    <location>
        <begin position="1"/>
        <end position="61"/>
    </location>
</feature>
<accession>A0A9P8WBL5</accession>
<evidence type="ECO:0000313" key="4">
    <source>
        <dbReference type="Proteomes" id="UP000777438"/>
    </source>
</evidence>
<dbReference type="PROSITE" id="PS51471">
    <property type="entry name" value="FE2OG_OXY"/>
    <property type="match status" value="1"/>
</dbReference>
<dbReference type="PANTHER" id="PTHR33099">
    <property type="entry name" value="FE2OG DIOXYGENASE DOMAIN-CONTAINING PROTEIN"/>
    <property type="match status" value="1"/>
</dbReference>
<sequence>MSDNASIESTGPTPPERPPPEIGRSLYDDEYESVEENPYWSPGLVSESEGSSSGDERLSRDGSPFGQLCRLLMSDYKDSVFACGGSIPIGSDGEAQGKAHLGHGTDDEAGSTAASDTLDSPSISSSSTSPGSITVPSAAPHPSITLRWDPCDASTPAGYCKLTLPEESASANLDRLVADMKPATFGRGGEDVYDETYRKALKMDVDGFTTNFCPYSVGIIDAVSQILLPNPNTNRHRAIKAELYKLNIYTGPSGHFRAHVDTPRSLYQFGSLVVCLPVKHEGGALEVRHGEHATAFDWASGMDGGDAQIQWAAFYSDCEHEVFPVHSGHRITLTYNLYVTRGLGQISNSPNASDVSQMPFHRALEALVDDVTWMSDGGYLGFYTTHTYPHTSSTGCLTDTLKGLDMALWQAFQRLGCGVCLRPILINDWRGEKRLETLQIGKAFNVKTSSIQVDTDDFYDQVIVDTCGLERISWGDVVWLNEHDVRNRQVSHAYVTYGNEAYSRLAYSVCAIIVGVPKVKDGERMAMKTTFTMEEEDLELYSPVSDDEAQFRKDW</sequence>